<organism evidence="1 2">
    <name type="scientific">candidate division WOR-3 bacterium 4484_18</name>
    <dbReference type="NCBI Taxonomy" id="2020626"/>
    <lineage>
        <taxon>Bacteria</taxon>
        <taxon>Bacteria division WOR-3</taxon>
    </lineage>
</organism>
<evidence type="ECO:0000313" key="1">
    <source>
        <dbReference type="EMBL" id="OYV03293.1"/>
    </source>
</evidence>
<dbReference type="AlphaFoldDB" id="A0A257LUF0"/>
<proteinExistence type="predicted"/>
<name>A0A257LUF0_UNCW3</name>
<sequence>MYQYRFEGIAPAVTLWMKREPEVCVEDGGLVTLVWGHLYGLESHEFGSFLTKRDLLNCLGLFFGVQYHRREKKLLIFNDPIAGYRVYLYYNDGQLMMSDDWQLLIAHIHETCGKLTLNRDEFRYWLKTRFTTGDATLFNELGKLPPCAYVWIKGEKVDWVDTYLPDIPNIANRYRHVIAAVDALAHNLKRLLSLCDKLPVLFFSGGRDSTLLLLILKAIGVEFKVIHWLPMNLMTDFLYRQYKQVTAIADELGIKVEYVYYDTERGWPRYVNMAFHMHPFERVVPVDLLTVSEYVKTKYGEDVILLSGEIASTGFTPVPTTASKLRDLIARLTSSPYPWYGFRSGIPFIPHHKLRSYRAACIMYRSIVHPLGKVYAYLMRQIGKFDPKFRYDEPFVTYAKLFTKAQGMIPQGSLKPAEYFGLEIYFPYIAPEVIISRIKYMDWLYEIATPKYAVKLGIKRFGLDYDKVTDIKVKRSSLLDAKTVDIALRRCTLRAWLNLLREYIDVSQDIVY</sequence>
<accession>A0A257LUF0</accession>
<evidence type="ECO:0008006" key="3">
    <source>
        <dbReference type="Google" id="ProtNLM"/>
    </source>
</evidence>
<dbReference type="SUPFAM" id="SSF52402">
    <property type="entry name" value="Adenine nucleotide alpha hydrolases-like"/>
    <property type="match status" value="1"/>
</dbReference>
<comment type="caution">
    <text evidence="1">The sequence shown here is derived from an EMBL/GenBank/DDBJ whole genome shotgun (WGS) entry which is preliminary data.</text>
</comment>
<reference evidence="2" key="1">
    <citation type="submission" date="2017-07" db="EMBL/GenBank/DDBJ databases">
        <title>Novel pathways for hydrocarbon cycling and metabolic interdependencies in hydrothermal sediment communities.</title>
        <authorList>
            <person name="Dombrowski N."/>
            <person name="Seitz K."/>
            <person name="Teske A."/>
            <person name="Baker B."/>
        </authorList>
    </citation>
    <scope>NUCLEOTIDE SEQUENCE [LARGE SCALE GENOMIC DNA]</scope>
</reference>
<evidence type="ECO:0000313" key="2">
    <source>
        <dbReference type="Proteomes" id="UP000216312"/>
    </source>
</evidence>
<gene>
    <name evidence="1" type="ORF">CGW93_01575</name>
</gene>
<protein>
    <recommendedName>
        <fullName evidence="3">Asparagine synthetase domain-containing protein</fullName>
    </recommendedName>
</protein>
<dbReference type="Gene3D" id="3.40.50.620">
    <property type="entry name" value="HUPs"/>
    <property type="match status" value="1"/>
</dbReference>
<dbReference type="EMBL" id="NMUJ01000011">
    <property type="protein sequence ID" value="OYV03293.1"/>
    <property type="molecule type" value="Genomic_DNA"/>
</dbReference>
<dbReference type="InterPro" id="IPR014729">
    <property type="entry name" value="Rossmann-like_a/b/a_fold"/>
</dbReference>
<dbReference type="Proteomes" id="UP000216312">
    <property type="component" value="Unassembled WGS sequence"/>
</dbReference>